<dbReference type="Proteomes" id="UP000320390">
    <property type="component" value="Chromosome"/>
</dbReference>
<proteinExistence type="inferred from homology"/>
<accession>A0A518EM88</accession>
<feature type="domain" description="Bacterial sugar transferase" evidence="3">
    <location>
        <begin position="74"/>
        <end position="255"/>
    </location>
</feature>
<organism evidence="4 5">
    <name type="scientific">Saltatorellus ferox</name>
    <dbReference type="NCBI Taxonomy" id="2528018"/>
    <lineage>
        <taxon>Bacteria</taxon>
        <taxon>Pseudomonadati</taxon>
        <taxon>Planctomycetota</taxon>
        <taxon>Planctomycetia</taxon>
        <taxon>Planctomycetia incertae sedis</taxon>
        <taxon>Saltatorellus</taxon>
    </lineage>
</organism>
<comment type="similarity">
    <text evidence="1">Belongs to the bacterial sugar transferase family.</text>
</comment>
<feature type="compositionally biased region" description="Basic and acidic residues" evidence="2">
    <location>
        <begin position="8"/>
        <end position="24"/>
    </location>
</feature>
<dbReference type="GO" id="GO:0016780">
    <property type="term" value="F:phosphotransferase activity, for other substituted phosphate groups"/>
    <property type="evidence" value="ECO:0007669"/>
    <property type="project" value="TreeGrafter"/>
</dbReference>
<sequence>MPPHIAKPHTDDLSHMDGSADPRRAISPGEPGRSLGEQPEPYVKPVSSPLAPLGPKPMPEIHFPDDPLPSSSGRRILDVAVAASMLVAAAPVLGVAALMVRVIDGSPVFYRGTRLGRGARAFPLVKIRTLKTDAESRIGGQLLTDSHDLKTRTGGFLRETRLDELPQLMHVIRGDMNLFGPRPERPEVYHQKCSTIPHYADRFLVRPGVFGYSQILTPHGTPKRVRAVIDRQFVHSPRSSAFDLALLGLTIGSLLKETGVRISRFGKSKWDQRIRGIYREQRKERRVAPPVPTTVARESYADARTLELRDLTTTSFCARSQGEVDVSAGSIVTLVIQQPGTGVVRRARVEILSSNARVSSEGGAVVAKYRPCSENSQYVIEQYLLNKSIVQLPERMRRHKRHLQPST</sequence>
<evidence type="ECO:0000313" key="4">
    <source>
        <dbReference type="EMBL" id="QDV05196.1"/>
    </source>
</evidence>
<evidence type="ECO:0000256" key="2">
    <source>
        <dbReference type="SAM" id="MobiDB-lite"/>
    </source>
</evidence>
<dbReference type="AlphaFoldDB" id="A0A518EM88"/>
<keyword evidence="4" id="KW-0808">Transferase</keyword>
<evidence type="ECO:0000256" key="1">
    <source>
        <dbReference type="ARBA" id="ARBA00006464"/>
    </source>
</evidence>
<evidence type="ECO:0000313" key="5">
    <source>
        <dbReference type="Proteomes" id="UP000320390"/>
    </source>
</evidence>
<evidence type="ECO:0000259" key="3">
    <source>
        <dbReference type="Pfam" id="PF02397"/>
    </source>
</evidence>
<dbReference type="InterPro" id="IPR003362">
    <property type="entry name" value="Bact_transf"/>
</dbReference>
<dbReference type="EC" id="2.7.8.-" evidence="4"/>
<keyword evidence="5" id="KW-1185">Reference proteome</keyword>
<dbReference type="PANTHER" id="PTHR30576:SF0">
    <property type="entry name" value="UNDECAPRENYL-PHOSPHATE N-ACETYLGALACTOSAMINYL 1-PHOSPHATE TRANSFERASE-RELATED"/>
    <property type="match status" value="1"/>
</dbReference>
<dbReference type="OrthoDB" id="9766874at2"/>
<name>A0A518EM88_9BACT</name>
<dbReference type="RefSeq" id="WP_145194614.1">
    <property type="nucleotide sequence ID" value="NZ_CP036434.1"/>
</dbReference>
<protein>
    <submittedName>
        <fullName evidence="4">Undecaprenyl-phosphate N-acetylgalactosaminyl 1-phosphate transferase</fullName>
        <ecNumber evidence="4">2.7.8.-</ecNumber>
    </submittedName>
</protein>
<dbReference type="EMBL" id="CP036434">
    <property type="protein sequence ID" value="QDV05196.1"/>
    <property type="molecule type" value="Genomic_DNA"/>
</dbReference>
<feature type="region of interest" description="Disordered" evidence="2">
    <location>
        <begin position="1"/>
        <end position="69"/>
    </location>
</feature>
<gene>
    <name evidence="4" type="primary">tuaA</name>
    <name evidence="4" type="ORF">Poly30_06920</name>
</gene>
<reference evidence="4 5" key="1">
    <citation type="submission" date="2019-02" db="EMBL/GenBank/DDBJ databases">
        <title>Deep-cultivation of Planctomycetes and their phenomic and genomic characterization uncovers novel biology.</title>
        <authorList>
            <person name="Wiegand S."/>
            <person name="Jogler M."/>
            <person name="Boedeker C."/>
            <person name="Pinto D."/>
            <person name="Vollmers J."/>
            <person name="Rivas-Marin E."/>
            <person name="Kohn T."/>
            <person name="Peeters S.H."/>
            <person name="Heuer A."/>
            <person name="Rast P."/>
            <person name="Oberbeckmann S."/>
            <person name="Bunk B."/>
            <person name="Jeske O."/>
            <person name="Meyerdierks A."/>
            <person name="Storesund J.E."/>
            <person name="Kallscheuer N."/>
            <person name="Luecker S."/>
            <person name="Lage O.M."/>
            <person name="Pohl T."/>
            <person name="Merkel B.J."/>
            <person name="Hornburger P."/>
            <person name="Mueller R.-W."/>
            <person name="Bruemmer F."/>
            <person name="Labrenz M."/>
            <person name="Spormann A.M."/>
            <person name="Op den Camp H."/>
            <person name="Overmann J."/>
            <person name="Amann R."/>
            <person name="Jetten M.S.M."/>
            <person name="Mascher T."/>
            <person name="Medema M.H."/>
            <person name="Devos D.P."/>
            <person name="Kaster A.-K."/>
            <person name="Ovreas L."/>
            <person name="Rohde M."/>
            <person name="Galperin M.Y."/>
            <person name="Jogler C."/>
        </authorList>
    </citation>
    <scope>NUCLEOTIDE SEQUENCE [LARGE SCALE GENOMIC DNA]</scope>
    <source>
        <strain evidence="4 5">Poly30</strain>
    </source>
</reference>
<dbReference type="PANTHER" id="PTHR30576">
    <property type="entry name" value="COLANIC BIOSYNTHESIS UDP-GLUCOSE LIPID CARRIER TRANSFERASE"/>
    <property type="match status" value="1"/>
</dbReference>
<dbReference type="Pfam" id="PF02397">
    <property type="entry name" value="Bac_transf"/>
    <property type="match status" value="1"/>
</dbReference>